<proteinExistence type="predicted"/>
<dbReference type="AlphaFoldDB" id="A0A151S0S2"/>
<dbReference type="PANTHER" id="PTHR34222">
    <property type="entry name" value="GAG_PRE-INTEGRS DOMAIN-CONTAINING PROTEIN"/>
    <property type="match status" value="1"/>
</dbReference>
<dbReference type="Proteomes" id="UP000075243">
    <property type="component" value="Unassembled WGS sequence"/>
</dbReference>
<keyword evidence="4" id="KW-1185">Reference proteome</keyword>
<evidence type="ECO:0000256" key="1">
    <source>
        <dbReference type="SAM" id="MobiDB-lite"/>
    </source>
</evidence>
<evidence type="ECO:0000313" key="3">
    <source>
        <dbReference type="EMBL" id="KYP48413.1"/>
    </source>
</evidence>
<name>A0A151S0S2_CAJCA</name>
<dbReference type="Gramene" id="C.cajan_30291.t">
    <property type="protein sequence ID" value="C.cajan_30291.t"/>
    <property type="gene ID" value="C.cajan_30291"/>
</dbReference>
<organism evidence="3 4">
    <name type="scientific">Cajanus cajan</name>
    <name type="common">Pigeon pea</name>
    <name type="synonym">Cajanus indicus</name>
    <dbReference type="NCBI Taxonomy" id="3821"/>
    <lineage>
        <taxon>Eukaryota</taxon>
        <taxon>Viridiplantae</taxon>
        <taxon>Streptophyta</taxon>
        <taxon>Embryophyta</taxon>
        <taxon>Tracheophyta</taxon>
        <taxon>Spermatophyta</taxon>
        <taxon>Magnoliopsida</taxon>
        <taxon>eudicotyledons</taxon>
        <taxon>Gunneridae</taxon>
        <taxon>Pentapetalae</taxon>
        <taxon>rosids</taxon>
        <taxon>fabids</taxon>
        <taxon>Fabales</taxon>
        <taxon>Fabaceae</taxon>
        <taxon>Papilionoideae</taxon>
        <taxon>50 kb inversion clade</taxon>
        <taxon>NPAAA clade</taxon>
        <taxon>indigoferoid/millettioid clade</taxon>
        <taxon>Phaseoleae</taxon>
        <taxon>Cajanus</taxon>
    </lineage>
</organism>
<sequence length="323" mass="35141">ILNSGATNHMTPFRVIFNSYVKRNREQLITIANGQGVPICSSGNIILESSIVLKDVLHVPQLANSLISVQKLKIISPQRLEGSMAEYLGKVHDLLHDFNELLPPATTPAKELKQRQTFFMLMALYGLLDEYSSIRDQILGSLTVRTLNSAWSTLLRVSCKFSPDIPSLTPTSDSSALVSQRDDRQCSRKPGKGRPKCDHCHKLGHTIDHCYVLHGRPPHPATAIAHTTSPVSTASDAIPSDSSGSGPLALFNDFLKWYEEHQASNSTASVAHTGPLFVGLTHSTSLGPWVLDSGATNRISSNRSLFSSLSISTYLPSITMANG</sequence>
<reference evidence="3" key="1">
    <citation type="journal article" date="2012" name="Nat. Biotechnol.">
        <title>Draft genome sequence of pigeonpea (Cajanus cajan), an orphan legume crop of resource-poor farmers.</title>
        <authorList>
            <person name="Varshney R.K."/>
            <person name="Chen W."/>
            <person name="Li Y."/>
            <person name="Bharti A.K."/>
            <person name="Saxena R.K."/>
            <person name="Schlueter J.A."/>
            <person name="Donoghue M.T."/>
            <person name="Azam S."/>
            <person name="Fan G."/>
            <person name="Whaley A.M."/>
            <person name="Farmer A.D."/>
            <person name="Sheridan J."/>
            <person name="Iwata A."/>
            <person name="Tuteja R."/>
            <person name="Penmetsa R.V."/>
            <person name="Wu W."/>
            <person name="Upadhyaya H.D."/>
            <person name="Yang S.P."/>
            <person name="Shah T."/>
            <person name="Saxena K.B."/>
            <person name="Michael T."/>
            <person name="McCombie W.R."/>
            <person name="Yang B."/>
            <person name="Zhang G."/>
            <person name="Yang H."/>
            <person name="Wang J."/>
            <person name="Spillane C."/>
            <person name="Cook D.R."/>
            <person name="May G.D."/>
            <person name="Xu X."/>
            <person name="Jackson S.A."/>
        </authorList>
    </citation>
    <scope>NUCLEOTIDE SEQUENCE [LARGE SCALE GENOMIC DNA]</scope>
</reference>
<dbReference type="InterPro" id="IPR054722">
    <property type="entry name" value="PolX-like_BBD"/>
</dbReference>
<feature type="compositionally biased region" description="Polar residues" evidence="1">
    <location>
        <begin position="168"/>
        <end position="178"/>
    </location>
</feature>
<feature type="domain" description="Retrovirus-related Pol polyprotein from transposon TNT 1-94-like beta-barrel" evidence="2">
    <location>
        <begin position="1"/>
        <end position="73"/>
    </location>
</feature>
<evidence type="ECO:0000259" key="2">
    <source>
        <dbReference type="Pfam" id="PF22936"/>
    </source>
</evidence>
<dbReference type="EMBL" id="KQ483500">
    <property type="protein sequence ID" value="KYP48413.1"/>
    <property type="molecule type" value="Genomic_DNA"/>
</dbReference>
<gene>
    <name evidence="3" type="ORF">KK1_029875</name>
</gene>
<feature type="non-terminal residue" evidence="3">
    <location>
        <position position="1"/>
    </location>
</feature>
<protein>
    <recommendedName>
        <fullName evidence="2">Retrovirus-related Pol polyprotein from transposon TNT 1-94-like beta-barrel domain-containing protein</fullName>
    </recommendedName>
</protein>
<evidence type="ECO:0000313" key="4">
    <source>
        <dbReference type="Proteomes" id="UP000075243"/>
    </source>
</evidence>
<feature type="region of interest" description="Disordered" evidence="1">
    <location>
        <begin position="168"/>
        <end position="195"/>
    </location>
</feature>
<dbReference type="Pfam" id="PF22936">
    <property type="entry name" value="Pol_BBD"/>
    <property type="match status" value="1"/>
</dbReference>
<accession>A0A151S0S2</accession>
<dbReference type="PANTHER" id="PTHR34222:SF95">
    <property type="entry name" value="RRNA 2'-O-METHYLTRANSFERASE FIBRILLARIN-LIKE ISOFORM X1"/>
    <property type="match status" value="1"/>
</dbReference>